<name>A0ACB6S0E7_9PLEO</name>
<dbReference type="EMBL" id="MU006716">
    <property type="protein sequence ID" value="KAF2627626.1"/>
    <property type="molecule type" value="Genomic_DNA"/>
</dbReference>
<organism evidence="1 2">
    <name type="scientific">Macroventuria anomochaeta</name>
    <dbReference type="NCBI Taxonomy" id="301207"/>
    <lineage>
        <taxon>Eukaryota</taxon>
        <taxon>Fungi</taxon>
        <taxon>Dikarya</taxon>
        <taxon>Ascomycota</taxon>
        <taxon>Pezizomycotina</taxon>
        <taxon>Dothideomycetes</taxon>
        <taxon>Pleosporomycetidae</taxon>
        <taxon>Pleosporales</taxon>
        <taxon>Pleosporineae</taxon>
        <taxon>Didymellaceae</taxon>
        <taxon>Macroventuria</taxon>
    </lineage>
</organism>
<keyword evidence="2" id="KW-1185">Reference proteome</keyword>
<proteinExistence type="predicted"/>
<reference evidence="1" key="1">
    <citation type="journal article" date="2020" name="Stud. Mycol.">
        <title>101 Dothideomycetes genomes: a test case for predicting lifestyles and emergence of pathogens.</title>
        <authorList>
            <person name="Haridas S."/>
            <person name="Albert R."/>
            <person name="Binder M."/>
            <person name="Bloem J."/>
            <person name="Labutti K."/>
            <person name="Salamov A."/>
            <person name="Andreopoulos B."/>
            <person name="Baker S."/>
            <person name="Barry K."/>
            <person name="Bills G."/>
            <person name="Bluhm B."/>
            <person name="Cannon C."/>
            <person name="Castanera R."/>
            <person name="Culley D."/>
            <person name="Daum C."/>
            <person name="Ezra D."/>
            <person name="Gonzalez J."/>
            <person name="Henrissat B."/>
            <person name="Kuo A."/>
            <person name="Liang C."/>
            <person name="Lipzen A."/>
            <person name="Lutzoni F."/>
            <person name="Magnuson J."/>
            <person name="Mondo S."/>
            <person name="Nolan M."/>
            <person name="Ohm R."/>
            <person name="Pangilinan J."/>
            <person name="Park H.-J."/>
            <person name="Ramirez L."/>
            <person name="Alfaro M."/>
            <person name="Sun H."/>
            <person name="Tritt A."/>
            <person name="Yoshinaga Y."/>
            <person name="Zwiers L.-H."/>
            <person name="Turgeon B."/>
            <person name="Goodwin S."/>
            <person name="Spatafora J."/>
            <person name="Crous P."/>
            <person name="Grigoriev I."/>
        </authorList>
    </citation>
    <scope>NUCLEOTIDE SEQUENCE</scope>
    <source>
        <strain evidence="1">CBS 525.71</strain>
    </source>
</reference>
<accession>A0ACB6S0E7</accession>
<dbReference type="Proteomes" id="UP000799754">
    <property type="component" value="Unassembled WGS sequence"/>
</dbReference>
<evidence type="ECO:0000313" key="2">
    <source>
        <dbReference type="Proteomes" id="UP000799754"/>
    </source>
</evidence>
<protein>
    <submittedName>
        <fullName evidence="1">Uncharacterized protein</fullName>
    </submittedName>
</protein>
<evidence type="ECO:0000313" key="1">
    <source>
        <dbReference type="EMBL" id="KAF2627626.1"/>
    </source>
</evidence>
<sequence>MRQRLVDSSEASAAIALDYYRSTVRYHNIDKVEKSASRFSGKRGREMEIHTRPDSADSQDAFALGVSLTEDQEIFIDADFVFDGIPEYDSDSAPPKRKRRRLDTSVEFDPLIIVGRQISTLSSHLATMSTSPYPPLIQEVSYRTITLHINPQPKQFNEVRAVNALSLKQQLLKKIIGKY</sequence>
<gene>
    <name evidence="1" type="ORF">BU25DRAFT_421615</name>
</gene>
<comment type="caution">
    <text evidence="1">The sequence shown here is derived from an EMBL/GenBank/DDBJ whole genome shotgun (WGS) entry which is preliminary data.</text>
</comment>